<dbReference type="GeneTree" id="ENSGT01030000234788"/>
<keyword evidence="2" id="KW-1185">Reference proteome</keyword>
<dbReference type="InParanoid" id="A0A3B5K9K4"/>
<dbReference type="AlphaFoldDB" id="A0A3B5K9K4"/>
<evidence type="ECO:0000313" key="1">
    <source>
        <dbReference type="Ensembl" id="ENSTRUP00000054373.2"/>
    </source>
</evidence>
<reference evidence="1" key="2">
    <citation type="submission" date="2025-08" db="UniProtKB">
        <authorList>
            <consortium name="Ensembl"/>
        </authorList>
    </citation>
    <scope>IDENTIFICATION</scope>
</reference>
<accession>A0A3B5K9K4</accession>
<sequence length="221" mass="25289">MKRMNPFLLLYCNLNTLDCSNLQAAVSSAACFLPARLGAHSMIFVLTVKCDPFLQRGCFWMRPLAHGRAGCDGSACLFISRPTVCERGSCSGSHSHQRFQRRCSTQQIHSHAAEMRFVLLFVLVSGVLAAPFVKEKEAKTFIRLKRQSGYWDPYHSQNMWGYTVQEQANEYWTALRTNAQYYIDLNNLMFDRSVATENNRMYMEMLRNAQAHLDSQTGGHR</sequence>
<dbReference type="Ensembl" id="ENSTRUT00000055787.2">
    <property type="protein sequence ID" value="ENSTRUP00000054373.2"/>
    <property type="gene ID" value="ENSTRUG00000021107.2"/>
</dbReference>
<reference evidence="1 2" key="1">
    <citation type="journal article" date="2011" name="Genome Biol. Evol.">
        <title>Integration of the genetic map and genome assembly of fugu facilitates insights into distinct features of genome evolution in teleosts and mammals.</title>
        <authorList>
            <person name="Kai W."/>
            <person name="Kikuchi K."/>
            <person name="Tohari S."/>
            <person name="Chew A.K."/>
            <person name="Tay A."/>
            <person name="Fujiwara A."/>
            <person name="Hosoya S."/>
            <person name="Suetake H."/>
            <person name="Naruse K."/>
            <person name="Brenner S."/>
            <person name="Suzuki Y."/>
            <person name="Venkatesh B."/>
        </authorList>
    </citation>
    <scope>NUCLEOTIDE SEQUENCE [LARGE SCALE GENOMIC DNA]</scope>
</reference>
<gene>
    <name evidence="1" type="primary">c14h3orf85</name>
</gene>
<dbReference type="PROSITE" id="PS51257">
    <property type="entry name" value="PROKAR_LIPOPROTEIN"/>
    <property type="match status" value="1"/>
</dbReference>
<organism evidence="1 2">
    <name type="scientific">Takifugu rubripes</name>
    <name type="common">Japanese pufferfish</name>
    <name type="synonym">Fugu rubripes</name>
    <dbReference type="NCBI Taxonomy" id="31033"/>
    <lineage>
        <taxon>Eukaryota</taxon>
        <taxon>Metazoa</taxon>
        <taxon>Chordata</taxon>
        <taxon>Craniata</taxon>
        <taxon>Vertebrata</taxon>
        <taxon>Euteleostomi</taxon>
        <taxon>Actinopterygii</taxon>
        <taxon>Neopterygii</taxon>
        <taxon>Teleostei</taxon>
        <taxon>Neoteleostei</taxon>
        <taxon>Acanthomorphata</taxon>
        <taxon>Eupercaria</taxon>
        <taxon>Tetraodontiformes</taxon>
        <taxon>Tetradontoidea</taxon>
        <taxon>Tetraodontidae</taxon>
        <taxon>Takifugu</taxon>
    </lineage>
</organism>
<dbReference type="Proteomes" id="UP000005226">
    <property type="component" value="Chromosome 14"/>
</dbReference>
<protein>
    <submittedName>
        <fullName evidence="1">Uncharacterized protein</fullName>
    </submittedName>
</protein>
<evidence type="ECO:0000313" key="2">
    <source>
        <dbReference type="Proteomes" id="UP000005226"/>
    </source>
</evidence>
<proteinExistence type="predicted"/>
<reference evidence="1" key="3">
    <citation type="submission" date="2025-09" db="UniProtKB">
        <authorList>
            <consortium name="Ensembl"/>
        </authorList>
    </citation>
    <scope>IDENTIFICATION</scope>
</reference>
<name>A0A3B5K9K4_TAKRU</name>